<proteinExistence type="predicted"/>
<name>A0A0P6WWJ1_9CHLR</name>
<dbReference type="InterPro" id="IPR038071">
    <property type="entry name" value="UROD/MetE-like_sf"/>
</dbReference>
<evidence type="ECO:0000313" key="2">
    <source>
        <dbReference type="EMBL" id="KPL73221.1"/>
    </source>
</evidence>
<dbReference type="RefSeq" id="WP_062421614.1">
    <property type="nucleotide sequence ID" value="NZ_BBYA01000009.1"/>
</dbReference>
<dbReference type="PANTHER" id="PTHR47099">
    <property type="entry name" value="METHYLCOBAMIDE:COM METHYLTRANSFERASE MTBA"/>
    <property type="match status" value="1"/>
</dbReference>
<dbReference type="GO" id="GO:0004853">
    <property type="term" value="F:uroporphyrinogen decarboxylase activity"/>
    <property type="evidence" value="ECO:0007669"/>
    <property type="project" value="InterPro"/>
</dbReference>
<dbReference type="GO" id="GO:0006779">
    <property type="term" value="P:porphyrin-containing compound biosynthetic process"/>
    <property type="evidence" value="ECO:0007669"/>
    <property type="project" value="InterPro"/>
</dbReference>
<dbReference type="AlphaFoldDB" id="A0A0P6WWJ1"/>
<evidence type="ECO:0000259" key="1">
    <source>
        <dbReference type="Pfam" id="PF01208"/>
    </source>
</evidence>
<dbReference type="Proteomes" id="UP000050430">
    <property type="component" value="Unassembled WGS sequence"/>
</dbReference>
<organism evidence="2 3">
    <name type="scientific">Leptolinea tardivitalis</name>
    <dbReference type="NCBI Taxonomy" id="229920"/>
    <lineage>
        <taxon>Bacteria</taxon>
        <taxon>Bacillati</taxon>
        <taxon>Chloroflexota</taxon>
        <taxon>Anaerolineae</taxon>
        <taxon>Anaerolineales</taxon>
        <taxon>Anaerolineaceae</taxon>
        <taxon>Leptolinea</taxon>
    </lineage>
</organism>
<keyword evidence="3" id="KW-1185">Reference proteome</keyword>
<protein>
    <recommendedName>
        <fullName evidence="1">Uroporphyrinogen decarboxylase (URO-D) domain-containing protein</fullName>
    </recommendedName>
</protein>
<dbReference type="PANTHER" id="PTHR47099:SF1">
    <property type="entry name" value="METHYLCOBAMIDE:COM METHYLTRANSFERASE MTBA"/>
    <property type="match status" value="1"/>
</dbReference>
<sequence>MNKRDAVLSLIDSSSKPAYIPAGFFLHFGPDFQRGQSAVDRHMEFFHYTGMDFVKIQYEKKFPHLDEIQTPDDWVKLPEYPLDFYEEPLEVVEGLVKAAKKEALVVLTLYSPFMFAAQTTSYDLLTRQIKEDPEKVKIGMRIITNSVMRFVKECIRLGLDGFYMSTQGGEADRFDNPMCFDTCIRPFDLELMEEINRQCLFSILHVCDYQLPYKSIDRYKDYPGQVVNASLELTEGKISAKEVSRLFNRPFMGGMNRLGALAKGTKEEIVSAAESALKEAPERYILAADCTVPADTSWDNLKIAIDTAHNWRK</sequence>
<gene>
    <name evidence="2" type="ORF">ADM99_03010</name>
</gene>
<evidence type="ECO:0000313" key="3">
    <source>
        <dbReference type="Proteomes" id="UP000050430"/>
    </source>
</evidence>
<dbReference type="OrthoDB" id="7375127at2"/>
<comment type="caution">
    <text evidence="2">The sequence shown here is derived from an EMBL/GenBank/DDBJ whole genome shotgun (WGS) entry which is preliminary data.</text>
</comment>
<dbReference type="EMBL" id="LGCK01000006">
    <property type="protein sequence ID" value="KPL73221.1"/>
    <property type="molecule type" value="Genomic_DNA"/>
</dbReference>
<dbReference type="Gene3D" id="3.20.20.210">
    <property type="match status" value="1"/>
</dbReference>
<accession>A0A0P6WWJ1</accession>
<dbReference type="STRING" id="229920.ADM99_03010"/>
<feature type="domain" description="Uroporphyrinogen decarboxylase (URO-D)" evidence="1">
    <location>
        <begin position="55"/>
        <end position="311"/>
    </location>
</feature>
<dbReference type="InterPro" id="IPR000257">
    <property type="entry name" value="Uroporphyrinogen_deCOase"/>
</dbReference>
<dbReference type="InterPro" id="IPR052024">
    <property type="entry name" value="Methanogen_methyltrans"/>
</dbReference>
<dbReference type="SUPFAM" id="SSF51726">
    <property type="entry name" value="UROD/MetE-like"/>
    <property type="match status" value="1"/>
</dbReference>
<dbReference type="Pfam" id="PF01208">
    <property type="entry name" value="URO-D"/>
    <property type="match status" value="1"/>
</dbReference>
<reference evidence="2 3" key="1">
    <citation type="submission" date="2015-07" db="EMBL/GenBank/DDBJ databases">
        <title>Genome sequence of Leptolinea tardivitalis DSM 16556.</title>
        <authorList>
            <person name="Hemp J."/>
            <person name="Ward L.M."/>
            <person name="Pace L.A."/>
            <person name="Fischer W.W."/>
        </authorList>
    </citation>
    <scope>NUCLEOTIDE SEQUENCE [LARGE SCALE GENOMIC DNA]</scope>
    <source>
        <strain evidence="2 3">YMTK-2</strain>
    </source>
</reference>